<dbReference type="GO" id="GO:0005525">
    <property type="term" value="F:GTP binding"/>
    <property type="evidence" value="ECO:0007669"/>
    <property type="project" value="InterPro"/>
</dbReference>
<dbReference type="SMART" id="SM00053">
    <property type="entry name" value="DYNc"/>
    <property type="match status" value="1"/>
</dbReference>
<dbReference type="FunFam" id="3.40.50.300:FF:001425">
    <property type="entry name" value="Dynamin GTPase, putative"/>
    <property type="match status" value="1"/>
</dbReference>
<gene>
    <name evidence="7" type="ORF">ANIA_01309</name>
</gene>
<feature type="domain" description="Dynamin-type G" evidence="6">
    <location>
        <begin position="19"/>
        <end position="316"/>
    </location>
</feature>
<proteinExistence type="predicted"/>
<dbReference type="GO" id="GO:0016559">
    <property type="term" value="P:peroxisome fission"/>
    <property type="evidence" value="ECO:0000318"/>
    <property type="project" value="GO_Central"/>
</dbReference>
<dbReference type="Gene3D" id="1.20.120.1240">
    <property type="entry name" value="Dynamin, middle domain"/>
    <property type="match status" value="1"/>
</dbReference>
<dbReference type="PROSITE" id="PS51718">
    <property type="entry name" value="G_DYNAMIN_2"/>
    <property type="match status" value="1"/>
</dbReference>
<name>Q5BDS1_EMENI</name>
<feature type="compositionally biased region" description="Acidic residues" evidence="4">
    <location>
        <begin position="411"/>
        <end position="420"/>
    </location>
</feature>
<dbReference type="InParanoid" id="Q5BDS1"/>
<keyword evidence="8" id="KW-1185">Reference proteome</keyword>
<keyword evidence="1" id="KW-0547">Nucleotide-binding</keyword>
<dbReference type="PANTHER" id="PTHR11566">
    <property type="entry name" value="DYNAMIN"/>
    <property type="match status" value="1"/>
</dbReference>
<dbReference type="CDD" id="cd08771">
    <property type="entry name" value="DLP_1"/>
    <property type="match status" value="1"/>
</dbReference>
<dbReference type="PROSITE" id="PS51388">
    <property type="entry name" value="GED"/>
    <property type="match status" value="1"/>
</dbReference>
<dbReference type="PRINTS" id="PR00195">
    <property type="entry name" value="DYNAMIN"/>
</dbReference>
<dbReference type="InterPro" id="IPR030381">
    <property type="entry name" value="G_DYNAMIN_dom"/>
</dbReference>
<evidence type="ECO:0000313" key="7">
    <source>
        <dbReference type="EMBL" id="CBF87743.1"/>
    </source>
</evidence>
<organism evidence="7 8">
    <name type="scientific">Emericella nidulans (strain FGSC A4 / ATCC 38163 / CBS 112.46 / NRRL 194 / M139)</name>
    <name type="common">Aspergillus nidulans</name>
    <dbReference type="NCBI Taxonomy" id="227321"/>
    <lineage>
        <taxon>Eukaryota</taxon>
        <taxon>Fungi</taxon>
        <taxon>Dikarya</taxon>
        <taxon>Ascomycota</taxon>
        <taxon>Pezizomycotina</taxon>
        <taxon>Eurotiomycetes</taxon>
        <taxon>Eurotiomycetidae</taxon>
        <taxon>Eurotiales</taxon>
        <taxon>Aspergillaceae</taxon>
        <taxon>Aspergillus</taxon>
        <taxon>Aspergillus subgen. Nidulantes</taxon>
    </lineage>
</organism>
<dbReference type="Pfam" id="PF00350">
    <property type="entry name" value="Dynamin_N"/>
    <property type="match status" value="1"/>
</dbReference>
<dbReference type="GO" id="GO:0003924">
    <property type="term" value="F:GTPase activity"/>
    <property type="evidence" value="ECO:0000318"/>
    <property type="project" value="GO_Central"/>
</dbReference>
<reference evidence="8" key="2">
    <citation type="journal article" date="2009" name="Fungal Genet. Biol.">
        <title>The 2008 update of the Aspergillus nidulans genome annotation: a community effort.</title>
        <authorList>
            <person name="Wortman J.R."/>
            <person name="Gilsenan J.M."/>
            <person name="Joardar V."/>
            <person name="Deegan J."/>
            <person name="Clutterbuck J."/>
            <person name="Andersen M.R."/>
            <person name="Archer D."/>
            <person name="Bencina M."/>
            <person name="Braus G."/>
            <person name="Coutinho P."/>
            <person name="von Dohren H."/>
            <person name="Doonan J."/>
            <person name="Driessen A.J."/>
            <person name="Durek P."/>
            <person name="Espeso E."/>
            <person name="Fekete E."/>
            <person name="Flipphi M."/>
            <person name="Estrada C.G."/>
            <person name="Geysens S."/>
            <person name="Goldman G."/>
            <person name="de Groot P.W."/>
            <person name="Hansen K."/>
            <person name="Harris S.D."/>
            <person name="Heinekamp T."/>
            <person name="Helmstaedt K."/>
            <person name="Henrissat B."/>
            <person name="Hofmann G."/>
            <person name="Homan T."/>
            <person name="Horio T."/>
            <person name="Horiuchi H."/>
            <person name="James S."/>
            <person name="Jones M."/>
            <person name="Karaffa L."/>
            <person name="Karanyi Z."/>
            <person name="Kato M."/>
            <person name="Keller N."/>
            <person name="Kelly D.E."/>
            <person name="Kiel J.A."/>
            <person name="Kim J.M."/>
            <person name="van der Klei I.J."/>
            <person name="Klis F.M."/>
            <person name="Kovalchuk A."/>
            <person name="Krasevec N."/>
            <person name="Kubicek C.P."/>
            <person name="Liu B."/>
            <person name="Maccabe A."/>
            <person name="Meyer V."/>
            <person name="Mirabito P."/>
            <person name="Miskei M."/>
            <person name="Mos M."/>
            <person name="Mullins J."/>
            <person name="Nelson D.R."/>
            <person name="Nielsen J."/>
            <person name="Oakley B.R."/>
            <person name="Osmani S.A."/>
            <person name="Pakula T."/>
            <person name="Paszewski A."/>
            <person name="Paulsen I."/>
            <person name="Pilsyk S."/>
            <person name="Pocsi I."/>
            <person name="Punt P.J."/>
            <person name="Ram A.F."/>
            <person name="Ren Q."/>
            <person name="Robellet X."/>
            <person name="Robson G."/>
            <person name="Seiboth B."/>
            <person name="van Solingen P."/>
            <person name="Specht T."/>
            <person name="Sun J."/>
            <person name="Taheri-Talesh N."/>
            <person name="Takeshita N."/>
            <person name="Ussery D."/>
            <person name="vanKuyk P.A."/>
            <person name="Visser H."/>
            <person name="van de Vondervoort P.J."/>
            <person name="de Vries R.P."/>
            <person name="Walton J."/>
            <person name="Xiang X."/>
            <person name="Xiong Y."/>
            <person name="Zeng A.P."/>
            <person name="Brandt B.W."/>
            <person name="Cornell M.J."/>
            <person name="van den Hondel C.A."/>
            <person name="Visser J."/>
            <person name="Oliver S.G."/>
            <person name="Turner G."/>
        </authorList>
    </citation>
    <scope>GENOME REANNOTATION</scope>
    <source>
        <strain evidence="8">FGSC A4 / ATCC 38163 / CBS 112.46 / NRRL 194 / M139</strain>
    </source>
</reference>
<keyword evidence="2" id="KW-0342">GTP-binding</keyword>
<feature type="domain" description="GED" evidence="5">
    <location>
        <begin position="629"/>
        <end position="717"/>
    </location>
</feature>
<dbReference type="eggNOG" id="KOG0446">
    <property type="taxonomic scope" value="Eukaryota"/>
</dbReference>
<evidence type="ECO:0000256" key="3">
    <source>
        <dbReference type="SAM" id="Coils"/>
    </source>
</evidence>
<dbReference type="InterPro" id="IPR001401">
    <property type="entry name" value="Dynamin_GTPase"/>
</dbReference>
<evidence type="ECO:0000313" key="8">
    <source>
        <dbReference type="Proteomes" id="UP000000560"/>
    </source>
</evidence>
<dbReference type="HOGENOM" id="CLU_008964_7_2_1"/>
<feature type="coiled-coil region" evidence="3">
    <location>
        <begin position="539"/>
        <end position="594"/>
    </location>
</feature>
<dbReference type="GO" id="GO:0005874">
    <property type="term" value="C:microtubule"/>
    <property type="evidence" value="ECO:0000318"/>
    <property type="project" value="GO_Central"/>
</dbReference>
<evidence type="ECO:0000259" key="6">
    <source>
        <dbReference type="PROSITE" id="PS51718"/>
    </source>
</evidence>
<dbReference type="Pfam" id="PF01031">
    <property type="entry name" value="Dynamin_M"/>
    <property type="match status" value="1"/>
</dbReference>
<dbReference type="AlphaFoldDB" id="Q5BDS1"/>
<protein>
    <submittedName>
        <fullName evidence="7">Dynamin GTPase, putative (AFU_orthologue AFUA_7G08580)</fullName>
    </submittedName>
</protein>
<dbReference type="GeneID" id="2877087"/>
<accession>Q5BDS1</accession>
<dbReference type="Proteomes" id="UP000000560">
    <property type="component" value="Chromosome VIII"/>
</dbReference>
<dbReference type="RefSeq" id="XP_658913.1">
    <property type="nucleotide sequence ID" value="XM_653821.1"/>
</dbReference>
<dbReference type="Gene3D" id="3.40.50.300">
    <property type="entry name" value="P-loop containing nucleotide triphosphate hydrolases"/>
    <property type="match status" value="1"/>
</dbReference>
<dbReference type="SUPFAM" id="SSF52540">
    <property type="entry name" value="P-loop containing nucleoside triphosphate hydrolases"/>
    <property type="match status" value="1"/>
</dbReference>
<dbReference type="InterPro" id="IPR027417">
    <property type="entry name" value="P-loop_NTPase"/>
</dbReference>
<dbReference type="OrthoDB" id="415706at2759"/>
<sequence length="717" mass="81422">MSASTSFETPSTAFSDLRTSISSHRLSQIEKSAGKSSVLEGISGIPFPREDRLCTRFPTEIILRHKETTQTIITASIRPHTSRPQVEQKLLASYSRTLETISELPPVIAEASKLMGIRGYTDDDNDNYRPSFAPDALRIEITGPIGLQLSIVDLPGLISVASEGQTEEDISTVHNMVATYLQSSRTIILAVVQATNDFANQEIIRLARKYDHDGQRTVGIITKPDLINKGTEAKVARIAKNQDTIKLKLGYFLLKNPSPAELDECTTMAARSALELCFFTGPVWASQHLDMDRVGVDNLRRFLQRLLDAHIERELPKVRAEIKKRFAEAEAELKSMGKARPTVGDIRMFLTSLSMTFYELLQAALEGNYHSSRHNIFVGNGDTRLRALIQEANTSFATQMHERGKRRVVRDEDDNEDDAKDNDQHSVENDTDSINNLIDDDDDDDDVDAPLLYVNNEQMMDWVRQVHSRTRGKELPGNYNSTLLAELFHEQSRRWFNIAQSHVRHVRGIASQWKDQVLHAIISEEKLRTEVRNILQEWLDNAERLAMEELDKLIQDEQRDPLTYNHYYTDNIQKARLDAQRKEVRNAVTRVANEDWNGNLHISNTSYDLDRFLRGLGQRITIDMDKQACDEALTQLNAYYKVALKTFIDNMARQVIERHLISPLPKAFCPTSVAKLDDEALLRIGSEPAHEAARRTRLTSMAHGLRQSLLELQRPAS</sequence>
<feature type="region of interest" description="Disordered" evidence="4">
    <location>
        <begin position="399"/>
        <end position="445"/>
    </location>
</feature>
<dbReference type="InterPro" id="IPR000375">
    <property type="entry name" value="Dynamin_stalk"/>
</dbReference>
<dbReference type="InterPro" id="IPR045063">
    <property type="entry name" value="Dynamin_N"/>
</dbReference>
<accession>C8VS72</accession>
<dbReference type="KEGG" id="ani:ANIA_01309"/>
<dbReference type="InterPro" id="IPR022812">
    <property type="entry name" value="Dynamin"/>
</dbReference>
<evidence type="ECO:0000256" key="2">
    <source>
        <dbReference type="ARBA" id="ARBA00023134"/>
    </source>
</evidence>
<dbReference type="EMBL" id="BN001308">
    <property type="protein sequence ID" value="CBF87743.1"/>
    <property type="molecule type" value="Genomic_DNA"/>
</dbReference>
<dbReference type="InterPro" id="IPR020850">
    <property type="entry name" value="GED_dom"/>
</dbReference>
<evidence type="ECO:0000259" key="5">
    <source>
        <dbReference type="PROSITE" id="PS51388"/>
    </source>
</evidence>
<dbReference type="PANTHER" id="PTHR11566:SF21">
    <property type="entry name" value="DYNAMIN RELATED PROTEIN 1, ISOFORM A"/>
    <property type="match status" value="1"/>
</dbReference>
<evidence type="ECO:0000256" key="4">
    <source>
        <dbReference type="SAM" id="MobiDB-lite"/>
    </source>
</evidence>
<keyword evidence="3" id="KW-0175">Coiled coil</keyword>
<dbReference type="OMA" id="LPGNYNS"/>
<evidence type="ECO:0000256" key="1">
    <source>
        <dbReference type="ARBA" id="ARBA00022741"/>
    </source>
</evidence>
<dbReference type="STRING" id="227321.Q5BDS1"/>
<dbReference type="GO" id="GO:0005737">
    <property type="term" value="C:cytoplasm"/>
    <property type="evidence" value="ECO:0000318"/>
    <property type="project" value="GO_Central"/>
</dbReference>
<dbReference type="GO" id="GO:0016020">
    <property type="term" value="C:membrane"/>
    <property type="evidence" value="ECO:0000318"/>
    <property type="project" value="GO_Central"/>
</dbReference>
<dbReference type="GO" id="GO:0008017">
    <property type="term" value="F:microtubule binding"/>
    <property type="evidence" value="ECO:0000318"/>
    <property type="project" value="GO_Central"/>
</dbReference>
<reference evidence="8" key="1">
    <citation type="journal article" date="2005" name="Nature">
        <title>Sequencing of Aspergillus nidulans and comparative analysis with A. fumigatus and A. oryzae.</title>
        <authorList>
            <person name="Galagan J.E."/>
            <person name="Calvo S.E."/>
            <person name="Cuomo C."/>
            <person name="Ma L.J."/>
            <person name="Wortman J.R."/>
            <person name="Batzoglou S."/>
            <person name="Lee S.I."/>
            <person name="Basturkmen M."/>
            <person name="Spevak C.C."/>
            <person name="Clutterbuck J."/>
            <person name="Kapitonov V."/>
            <person name="Jurka J."/>
            <person name="Scazzocchio C."/>
            <person name="Farman M."/>
            <person name="Butler J."/>
            <person name="Purcell S."/>
            <person name="Harris S."/>
            <person name="Braus G.H."/>
            <person name="Draht O."/>
            <person name="Busch S."/>
            <person name="D'Enfert C."/>
            <person name="Bouchier C."/>
            <person name="Goldman G.H."/>
            <person name="Bell-Pedersen D."/>
            <person name="Griffiths-Jones S."/>
            <person name="Doonan J.H."/>
            <person name="Yu J."/>
            <person name="Vienken K."/>
            <person name="Pain A."/>
            <person name="Freitag M."/>
            <person name="Selker E.U."/>
            <person name="Archer D.B."/>
            <person name="Penalva M.A."/>
            <person name="Oakley B.R."/>
            <person name="Momany M."/>
            <person name="Tanaka T."/>
            <person name="Kumagai T."/>
            <person name="Asai K."/>
            <person name="Machida M."/>
            <person name="Nierman W.C."/>
            <person name="Denning D.W."/>
            <person name="Caddick M."/>
            <person name="Hynes M."/>
            <person name="Paoletti M."/>
            <person name="Fischer R."/>
            <person name="Miller B."/>
            <person name="Dyer P."/>
            <person name="Sachs M.S."/>
            <person name="Osmani S.A."/>
            <person name="Birren B.W."/>
        </authorList>
    </citation>
    <scope>NUCLEOTIDE SEQUENCE [LARGE SCALE GENOMIC DNA]</scope>
    <source>
        <strain evidence="8">FGSC A4 / ATCC 38163 / CBS 112.46 / NRRL 194 / M139</strain>
    </source>
</reference>